<evidence type="ECO:0000256" key="7">
    <source>
        <dbReference type="ARBA" id="ARBA00038093"/>
    </source>
</evidence>
<dbReference type="Gene3D" id="3.40.50.1010">
    <property type="entry name" value="5'-nuclease"/>
    <property type="match status" value="1"/>
</dbReference>
<keyword evidence="2" id="KW-1277">Toxin-antitoxin system</keyword>
<feature type="domain" description="PIN" evidence="8">
    <location>
        <begin position="7"/>
        <end position="127"/>
    </location>
</feature>
<organism evidence="9 10">
    <name type="scientific">Microbispora corallina</name>
    <dbReference type="NCBI Taxonomy" id="83302"/>
    <lineage>
        <taxon>Bacteria</taxon>
        <taxon>Bacillati</taxon>
        <taxon>Actinomycetota</taxon>
        <taxon>Actinomycetes</taxon>
        <taxon>Streptosporangiales</taxon>
        <taxon>Streptosporangiaceae</taxon>
        <taxon>Microbispora</taxon>
    </lineage>
</organism>
<dbReference type="CDD" id="cd09854">
    <property type="entry name" value="PIN_VapC-like"/>
    <property type="match status" value="1"/>
</dbReference>
<evidence type="ECO:0000259" key="8">
    <source>
        <dbReference type="Pfam" id="PF01850"/>
    </source>
</evidence>
<dbReference type="PANTHER" id="PTHR33653">
    <property type="entry name" value="RIBONUCLEASE VAPC2"/>
    <property type="match status" value="1"/>
</dbReference>
<keyword evidence="9" id="KW-0238">DNA-binding</keyword>
<keyword evidence="10" id="KW-1185">Reference proteome</keyword>
<reference evidence="9 10" key="1">
    <citation type="submission" date="2021-01" db="EMBL/GenBank/DDBJ databases">
        <title>Whole genome shotgun sequence of Microbispora corallina NBRC 16416.</title>
        <authorList>
            <person name="Komaki H."/>
            <person name="Tamura T."/>
        </authorList>
    </citation>
    <scope>NUCLEOTIDE SEQUENCE [LARGE SCALE GENOMIC DNA]</scope>
    <source>
        <strain evidence="9 10">NBRC 16416</strain>
    </source>
</reference>
<keyword evidence="3" id="KW-0540">Nuclease</keyword>
<dbReference type="Pfam" id="PF01850">
    <property type="entry name" value="PIN"/>
    <property type="match status" value="1"/>
</dbReference>
<evidence type="ECO:0000256" key="5">
    <source>
        <dbReference type="ARBA" id="ARBA00022801"/>
    </source>
</evidence>
<dbReference type="SUPFAM" id="SSF88723">
    <property type="entry name" value="PIN domain-like"/>
    <property type="match status" value="1"/>
</dbReference>
<evidence type="ECO:0000313" key="9">
    <source>
        <dbReference type="EMBL" id="GIH42385.1"/>
    </source>
</evidence>
<comment type="caution">
    <text evidence="9">The sequence shown here is derived from an EMBL/GenBank/DDBJ whole genome shotgun (WGS) entry which is preliminary data.</text>
</comment>
<evidence type="ECO:0000256" key="6">
    <source>
        <dbReference type="ARBA" id="ARBA00022842"/>
    </source>
</evidence>
<dbReference type="Proteomes" id="UP000603904">
    <property type="component" value="Unassembled WGS sequence"/>
</dbReference>
<dbReference type="InterPro" id="IPR002716">
    <property type="entry name" value="PIN_dom"/>
</dbReference>
<name>A0ABQ4G5S9_9ACTN</name>
<dbReference type="InterPro" id="IPR050556">
    <property type="entry name" value="Type_II_TA_system_RNase"/>
</dbReference>
<accession>A0ABQ4G5S9</accession>
<comment type="cofactor">
    <cofactor evidence="1">
        <name>Mg(2+)</name>
        <dbReference type="ChEBI" id="CHEBI:18420"/>
    </cofactor>
</comment>
<evidence type="ECO:0000256" key="1">
    <source>
        <dbReference type="ARBA" id="ARBA00001946"/>
    </source>
</evidence>
<evidence type="ECO:0000256" key="4">
    <source>
        <dbReference type="ARBA" id="ARBA00022723"/>
    </source>
</evidence>
<dbReference type="PANTHER" id="PTHR33653:SF1">
    <property type="entry name" value="RIBONUCLEASE VAPC2"/>
    <property type="match status" value="1"/>
</dbReference>
<protein>
    <submittedName>
        <fullName evidence="9">DNA-binding protein</fullName>
    </submittedName>
</protein>
<dbReference type="RefSeq" id="WP_204059604.1">
    <property type="nucleotide sequence ID" value="NZ_BAAAGP010000017.1"/>
</dbReference>
<proteinExistence type="inferred from homology"/>
<dbReference type="EMBL" id="BOOC01000030">
    <property type="protein sequence ID" value="GIH42385.1"/>
    <property type="molecule type" value="Genomic_DNA"/>
</dbReference>
<sequence length="136" mass="15260">MPERATLVDSCVLLDIATNDPKWADWSAEALATALDEGHIVVNPIVYAEVSIGFSSVEEFEEALPAEDFHREDIPFDAAFLAGKAFLAYRRRGGGRRSPLPDFFIGAHAAVRRYRLLTRDESRYRTYFPTVELVAP</sequence>
<keyword evidence="5" id="KW-0378">Hydrolase</keyword>
<evidence type="ECO:0000256" key="2">
    <source>
        <dbReference type="ARBA" id="ARBA00022649"/>
    </source>
</evidence>
<dbReference type="InterPro" id="IPR029060">
    <property type="entry name" value="PIN-like_dom_sf"/>
</dbReference>
<evidence type="ECO:0000256" key="3">
    <source>
        <dbReference type="ARBA" id="ARBA00022722"/>
    </source>
</evidence>
<keyword evidence="4" id="KW-0479">Metal-binding</keyword>
<keyword evidence="6" id="KW-0460">Magnesium</keyword>
<gene>
    <name evidence="9" type="ORF">Mco01_53850</name>
</gene>
<dbReference type="GO" id="GO:0003677">
    <property type="term" value="F:DNA binding"/>
    <property type="evidence" value="ECO:0007669"/>
    <property type="project" value="UniProtKB-KW"/>
</dbReference>
<comment type="similarity">
    <text evidence="7">Belongs to the PINc/VapC protein family.</text>
</comment>
<evidence type="ECO:0000313" key="10">
    <source>
        <dbReference type="Proteomes" id="UP000603904"/>
    </source>
</evidence>